<comment type="caution">
    <text evidence="1">The sequence shown here is derived from an EMBL/GenBank/DDBJ whole genome shotgun (WGS) entry which is preliminary data.</text>
</comment>
<keyword evidence="2" id="KW-1185">Reference proteome</keyword>
<dbReference type="AlphaFoldDB" id="A0A7C9MMD0"/>
<organism evidence="1 2">
    <name type="scientific">Solidesulfovibrio aerotolerans</name>
    <dbReference type="NCBI Taxonomy" id="295255"/>
    <lineage>
        <taxon>Bacteria</taxon>
        <taxon>Pseudomonadati</taxon>
        <taxon>Thermodesulfobacteriota</taxon>
        <taxon>Desulfovibrionia</taxon>
        <taxon>Desulfovibrionales</taxon>
        <taxon>Desulfovibrionaceae</taxon>
        <taxon>Solidesulfovibrio</taxon>
    </lineage>
</organism>
<evidence type="ECO:0000313" key="2">
    <source>
        <dbReference type="Proteomes" id="UP000482487"/>
    </source>
</evidence>
<evidence type="ECO:0000313" key="1">
    <source>
        <dbReference type="EMBL" id="MYL84473.1"/>
    </source>
</evidence>
<gene>
    <name evidence="1" type="ORF">GTA51_15230</name>
</gene>
<name>A0A7C9MMD0_9BACT</name>
<dbReference type="Proteomes" id="UP000482487">
    <property type="component" value="Unassembled WGS sequence"/>
</dbReference>
<accession>A0A7C9MMD0</accession>
<sequence>MTSPATPRSLLEEALAQRSRCHLTLPKIIGGLKELDCDIVEASDRGLLLECLDKAAPGPHWTGLPVTGFFRVMQRREALLEEQFYTFETRIQTGTAGSGGLLRVRLNEPATLVFGQRRKSLRLEPELDRLRSVFLWRYDRETGFNRDTPALRSSDFQNGLVRLVNLSAGGLCLSLRAALARERALPTTRGDRLVLHLELREPRASTATDFLLVAKVSHFALDRVSQNLSLGLEFLAEGVIDPKTGKMRWLPVANNAIARLVDILYLWHLDRHRERLA</sequence>
<protein>
    <submittedName>
        <fullName evidence="1">PilZ domain-containing protein</fullName>
    </submittedName>
</protein>
<proteinExistence type="predicted"/>
<dbReference type="OrthoDB" id="5470185at2"/>
<dbReference type="EMBL" id="WVUD01000033">
    <property type="protein sequence ID" value="MYL84473.1"/>
    <property type="molecule type" value="Genomic_DNA"/>
</dbReference>
<reference evidence="1 2" key="1">
    <citation type="submission" date="2020-01" db="EMBL/GenBank/DDBJ databases">
        <title>Genome sequence of Desulfovibrio aerotolerans DSM 16695(T).</title>
        <authorList>
            <person name="Karnachuk O."/>
            <person name="Avakyan M."/>
            <person name="Mardanov A."/>
            <person name="Kadnikov V."/>
            <person name="Ravin N."/>
        </authorList>
    </citation>
    <scope>NUCLEOTIDE SEQUENCE [LARGE SCALE GENOMIC DNA]</scope>
    <source>
        <strain evidence="1 2">DSM 16695</strain>
    </source>
</reference>